<sequence length="573" mass="60391">MADDARAMGLLQKDPDAIKLFVGQIPKHMESDALLPLFSEFGDIFDLTIIRDKQTGVHRGCAFLTFCTRASAEAAIQALHGNRKLAGAVNALQVRAAEAQAEREVKLFVGMVASTADEEDVRGIFSVYGEIREVHIIRNADGSNKGCAFVKYASREHAAAAIDALNEQMTMEGAPRPLLVRFADSSKRGAHPLRGAGDSSPYWSPAAGAIASPAASATNPYGEDSGGAYAAAAPADYAGAAAAAAYAAKYGAPMQQQQQQQASAEQSPPPPPSQQQQQQQQRDHPSRPQEGPARSNLFIYHWPADLTDADLATAFASFGNVISAKVYMDRLTNESKGFGFVSYDNPESAAVAIAHMNGFAIGNKRLKVQYKRESGGAAAAAPVPALAAAAVPQQQQQQQQQQAGFAAPQGGGGYAGYCAPQGNFNSGQQQQVDFNLNSSQGGIYTTPPRGGYGGAGGFLGDGGMVASPYAAQGMMPMAMAPRYYAQPGAAAPAPAPAPAGYVRVAPQHAALLAAQQQHMMAQQHAALALQAQQHQQQAAALQAQHALQLQQHQQHQQQMQLPYGHMRGALYSS</sequence>
<evidence type="ECO:0000259" key="11">
    <source>
        <dbReference type="PROSITE" id="PS50102"/>
    </source>
</evidence>
<dbReference type="AlphaFoldDB" id="A0A836CK81"/>
<feature type="domain" description="RRM" evidence="11">
    <location>
        <begin position="105"/>
        <end position="185"/>
    </location>
</feature>
<feature type="domain" description="RRM" evidence="11">
    <location>
        <begin position="295"/>
        <end position="373"/>
    </location>
</feature>
<dbReference type="Gene3D" id="3.30.70.330">
    <property type="match status" value="3"/>
</dbReference>
<dbReference type="CDD" id="cd12362">
    <property type="entry name" value="RRM3_CELF1-6"/>
    <property type="match status" value="1"/>
</dbReference>
<evidence type="ECO:0000313" key="12">
    <source>
        <dbReference type="EMBL" id="KAG5186506.1"/>
    </source>
</evidence>
<gene>
    <name evidence="12" type="ORF">JKP88DRAFT_346522</name>
</gene>
<evidence type="ECO:0000256" key="5">
    <source>
        <dbReference type="ARBA" id="ARBA00022737"/>
    </source>
</evidence>
<evidence type="ECO:0000256" key="4">
    <source>
        <dbReference type="ARBA" id="ARBA00022490"/>
    </source>
</evidence>
<keyword evidence="6 8" id="KW-0694">RNA-binding</keyword>
<dbReference type="OrthoDB" id="410044at2759"/>
<evidence type="ECO:0000256" key="7">
    <source>
        <dbReference type="ARBA" id="ARBA00023242"/>
    </source>
</evidence>
<evidence type="ECO:0000256" key="3">
    <source>
        <dbReference type="ARBA" id="ARBA00009621"/>
    </source>
</evidence>
<dbReference type="InterPro" id="IPR035979">
    <property type="entry name" value="RBD_domain_sf"/>
</dbReference>
<keyword evidence="5" id="KW-0677">Repeat</keyword>
<protein>
    <recommendedName>
        <fullName evidence="11">RRM domain-containing protein</fullName>
    </recommendedName>
</protein>
<keyword evidence="9" id="KW-0175">Coiled coil</keyword>
<dbReference type="FunFam" id="3.30.70.330:FF:000010">
    <property type="entry name" value="CUGBP Elav-like family member 4 isoform 3"/>
    <property type="match status" value="1"/>
</dbReference>
<accession>A0A836CK81</accession>
<dbReference type="Proteomes" id="UP000664859">
    <property type="component" value="Unassembled WGS sequence"/>
</dbReference>
<comment type="similarity">
    <text evidence="3">Belongs to the CELF/BRUNOL family.</text>
</comment>
<organism evidence="12 13">
    <name type="scientific">Tribonema minus</name>
    <dbReference type="NCBI Taxonomy" id="303371"/>
    <lineage>
        <taxon>Eukaryota</taxon>
        <taxon>Sar</taxon>
        <taxon>Stramenopiles</taxon>
        <taxon>Ochrophyta</taxon>
        <taxon>PX clade</taxon>
        <taxon>Xanthophyceae</taxon>
        <taxon>Tribonematales</taxon>
        <taxon>Tribonemataceae</taxon>
        <taxon>Tribonema</taxon>
    </lineage>
</organism>
<keyword evidence="7" id="KW-0539">Nucleus</keyword>
<feature type="region of interest" description="Disordered" evidence="10">
    <location>
        <begin position="256"/>
        <end position="293"/>
    </location>
</feature>
<comment type="caution">
    <text evidence="12">The sequence shown here is derived from an EMBL/GenBank/DDBJ whole genome shotgun (WGS) entry which is preliminary data.</text>
</comment>
<evidence type="ECO:0000313" key="13">
    <source>
        <dbReference type="Proteomes" id="UP000664859"/>
    </source>
</evidence>
<dbReference type="Pfam" id="PF00076">
    <property type="entry name" value="RRM_1"/>
    <property type="match status" value="3"/>
</dbReference>
<evidence type="ECO:0000256" key="6">
    <source>
        <dbReference type="ARBA" id="ARBA00022884"/>
    </source>
</evidence>
<feature type="domain" description="RRM" evidence="11">
    <location>
        <begin position="18"/>
        <end position="99"/>
    </location>
</feature>
<keyword evidence="13" id="KW-1185">Reference proteome</keyword>
<dbReference type="GO" id="GO:0005634">
    <property type="term" value="C:nucleus"/>
    <property type="evidence" value="ECO:0007669"/>
    <property type="project" value="UniProtKB-SubCell"/>
</dbReference>
<dbReference type="GO" id="GO:0005737">
    <property type="term" value="C:cytoplasm"/>
    <property type="evidence" value="ECO:0007669"/>
    <property type="project" value="UniProtKB-SubCell"/>
</dbReference>
<keyword evidence="4" id="KW-0963">Cytoplasm</keyword>
<evidence type="ECO:0000256" key="2">
    <source>
        <dbReference type="ARBA" id="ARBA00004496"/>
    </source>
</evidence>
<dbReference type="PROSITE" id="PS50102">
    <property type="entry name" value="RRM"/>
    <property type="match status" value="3"/>
</dbReference>
<dbReference type="SUPFAM" id="SSF54928">
    <property type="entry name" value="RNA-binding domain, RBD"/>
    <property type="match status" value="2"/>
</dbReference>
<proteinExistence type="inferred from homology"/>
<evidence type="ECO:0000256" key="1">
    <source>
        <dbReference type="ARBA" id="ARBA00004123"/>
    </source>
</evidence>
<evidence type="ECO:0000256" key="8">
    <source>
        <dbReference type="PROSITE-ProRule" id="PRU00176"/>
    </source>
</evidence>
<dbReference type="InterPro" id="IPR012677">
    <property type="entry name" value="Nucleotide-bd_a/b_plait_sf"/>
</dbReference>
<feature type="coiled-coil region" evidence="9">
    <location>
        <begin position="524"/>
        <end position="551"/>
    </location>
</feature>
<dbReference type="GO" id="GO:0009967">
    <property type="term" value="P:positive regulation of signal transduction"/>
    <property type="evidence" value="ECO:0007669"/>
    <property type="project" value="UniProtKB-ARBA"/>
</dbReference>
<reference evidence="12" key="1">
    <citation type="submission" date="2021-02" db="EMBL/GenBank/DDBJ databases">
        <title>First Annotated Genome of the Yellow-green Alga Tribonema minus.</title>
        <authorList>
            <person name="Mahan K.M."/>
        </authorList>
    </citation>
    <scope>NUCLEOTIDE SEQUENCE</scope>
    <source>
        <strain evidence="12">UTEX B ZZ1240</strain>
    </source>
</reference>
<dbReference type="SMART" id="SM00360">
    <property type="entry name" value="RRM"/>
    <property type="match status" value="3"/>
</dbReference>
<dbReference type="EMBL" id="JAFCMP010000112">
    <property type="protein sequence ID" value="KAG5186506.1"/>
    <property type="molecule type" value="Genomic_DNA"/>
</dbReference>
<dbReference type="FunFam" id="3.30.70.330:FF:000383">
    <property type="entry name" value="Sex lethal, isoform D"/>
    <property type="match status" value="1"/>
</dbReference>
<dbReference type="PANTHER" id="PTHR48027">
    <property type="entry name" value="HETEROGENEOUS NUCLEAR RIBONUCLEOPROTEIN 87F-RELATED"/>
    <property type="match status" value="1"/>
</dbReference>
<dbReference type="InterPro" id="IPR052462">
    <property type="entry name" value="SLIRP/GR-RBP-like"/>
</dbReference>
<dbReference type="GO" id="GO:0010629">
    <property type="term" value="P:negative regulation of gene expression"/>
    <property type="evidence" value="ECO:0007669"/>
    <property type="project" value="UniProtKB-ARBA"/>
</dbReference>
<comment type="subcellular location">
    <subcellularLocation>
        <location evidence="2">Cytoplasm</location>
    </subcellularLocation>
    <subcellularLocation>
        <location evidence="1">Nucleus</location>
    </subcellularLocation>
</comment>
<feature type="compositionally biased region" description="Low complexity" evidence="10">
    <location>
        <begin position="256"/>
        <end position="266"/>
    </location>
</feature>
<dbReference type="GO" id="GO:0003729">
    <property type="term" value="F:mRNA binding"/>
    <property type="evidence" value="ECO:0007669"/>
    <property type="project" value="UniProtKB-ARBA"/>
</dbReference>
<name>A0A836CK81_9STRA</name>
<dbReference type="InterPro" id="IPR000504">
    <property type="entry name" value="RRM_dom"/>
</dbReference>
<evidence type="ECO:0000256" key="10">
    <source>
        <dbReference type="SAM" id="MobiDB-lite"/>
    </source>
</evidence>
<evidence type="ECO:0000256" key="9">
    <source>
        <dbReference type="SAM" id="Coils"/>
    </source>
</evidence>